<dbReference type="InterPro" id="IPR017907">
    <property type="entry name" value="Znf_RING_CS"/>
</dbReference>
<dbReference type="SMART" id="SM00184">
    <property type="entry name" value="RING"/>
    <property type="match status" value="2"/>
</dbReference>
<evidence type="ECO:0000313" key="8">
    <source>
        <dbReference type="Proteomes" id="UP000800092"/>
    </source>
</evidence>
<dbReference type="EMBL" id="ML991815">
    <property type="protein sequence ID" value="KAF2232468.1"/>
    <property type="molecule type" value="Genomic_DNA"/>
</dbReference>
<accession>A0A6A6H3S8</accession>
<dbReference type="AlphaFoldDB" id="A0A6A6H3S8"/>
<name>A0A6A6H3S8_VIRVR</name>
<dbReference type="Pfam" id="PF02190">
    <property type="entry name" value="LON_substr_bdg"/>
    <property type="match status" value="1"/>
</dbReference>
<keyword evidence="2 4" id="KW-0863">Zinc-finger</keyword>
<dbReference type="Pfam" id="PF13923">
    <property type="entry name" value="zf-C3HC4_2"/>
    <property type="match status" value="1"/>
</dbReference>
<protein>
    <recommendedName>
        <fullName evidence="9">ATP-dependent protease</fullName>
    </recommendedName>
</protein>
<dbReference type="OrthoDB" id="264917at2759"/>
<dbReference type="PROSITE" id="PS51787">
    <property type="entry name" value="LON_N"/>
    <property type="match status" value="1"/>
</dbReference>
<dbReference type="PANTHER" id="PTHR23327:SF42">
    <property type="entry name" value="LON PEPTIDASE N-TERMINAL DOMAIN AND RING FINGER PROTEIN C14F5.10C"/>
    <property type="match status" value="1"/>
</dbReference>
<evidence type="ECO:0000256" key="1">
    <source>
        <dbReference type="ARBA" id="ARBA00022723"/>
    </source>
</evidence>
<dbReference type="InterPro" id="IPR001841">
    <property type="entry name" value="Znf_RING"/>
</dbReference>
<dbReference type="Proteomes" id="UP000800092">
    <property type="component" value="Unassembled WGS sequence"/>
</dbReference>
<organism evidence="7 8">
    <name type="scientific">Viridothelium virens</name>
    <name type="common">Speckled blister lichen</name>
    <name type="synonym">Trypethelium virens</name>
    <dbReference type="NCBI Taxonomy" id="1048519"/>
    <lineage>
        <taxon>Eukaryota</taxon>
        <taxon>Fungi</taxon>
        <taxon>Dikarya</taxon>
        <taxon>Ascomycota</taxon>
        <taxon>Pezizomycotina</taxon>
        <taxon>Dothideomycetes</taxon>
        <taxon>Dothideomycetes incertae sedis</taxon>
        <taxon>Trypetheliales</taxon>
        <taxon>Trypetheliaceae</taxon>
        <taxon>Viridothelium</taxon>
    </lineage>
</organism>
<dbReference type="Gene3D" id="2.30.130.40">
    <property type="entry name" value="LON domain-like"/>
    <property type="match status" value="1"/>
</dbReference>
<evidence type="ECO:0000256" key="2">
    <source>
        <dbReference type="ARBA" id="ARBA00022771"/>
    </source>
</evidence>
<feature type="domain" description="RING-type" evidence="5">
    <location>
        <begin position="203"/>
        <end position="241"/>
    </location>
</feature>
<dbReference type="InterPro" id="IPR003111">
    <property type="entry name" value="Lon_prtase_N"/>
</dbReference>
<evidence type="ECO:0008006" key="9">
    <source>
        <dbReference type="Google" id="ProtNLM"/>
    </source>
</evidence>
<dbReference type="InterPro" id="IPR015947">
    <property type="entry name" value="PUA-like_sf"/>
</dbReference>
<dbReference type="InterPro" id="IPR046336">
    <property type="entry name" value="Lon_prtase_N_sf"/>
</dbReference>
<dbReference type="GO" id="GO:0061630">
    <property type="term" value="F:ubiquitin protein ligase activity"/>
    <property type="evidence" value="ECO:0007669"/>
    <property type="project" value="TreeGrafter"/>
</dbReference>
<dbReference type="SUPFAM" id="SSF88697">
    <property type="entry name" value="PUA domain-like"/>
    <property type="match status" value="1"/>
</dbReference>
<dbReference type="PROSITE" id="PS00518">
    <property type="entry name" value="ZF_RING_1"/>
    <property type="match status" value="1"/>
</dbReference>
<keyword evidence="3" id="KW-0862">Zinc</keyword>
<dbReference type="SMART" id="SM00464">
    <property type="entry name" value="LON"/>
    <property type="match status" value="1"/>
</dbReference>
<dbReference type="GO" id="GO:0008270">
    <property type="term" value="F:zinc ion binding"/>
    <property type="evidence" value="ECO:0007669"/>
    <property type="project" value="UniProtKB-KW"/>
</dbReference>
<gene>
    <name evidence="7" type="ORF">EV356DRAFT_248417</name>
</gene>
<evidence type="ECO:0000256" key="3">
    <source>
        <dbReference type="ARBA" id="ARBA00022833"/>
    </source>
</evidence>
<dbReference type="Gene3D" id="3.30.40.10">
    <property type="entry name" value="Zinc/RING finger domain, C3HC4 (zinc finger)"/>
    <property type="match status" value="2"/>
</dbReference>
<keyword evidence="1" id="KW-0479">Metal-binding</keyword>
<evidence type="ECO:0000259" key="5">
    <source>
        <dbReference type="PROSITE" id="PS50089"/>
    </source>
</evidence>
<dbReference type="InterPro" id="IPR013083">
    <property type="entry name" value="Znf_RING/FYVE/PHD"/>
</dbReference>
<sequence length="524" mass="58794">MSDNGDVAHARSRGGLAAYQDARALVRLLQCSQCSRPLRTPVTLPCGNSVCRECLPQTHLRENISYPNAPDRHYGFQCPFPGCGEEHPLADCSVDVVLYKILESVAMEVSRSREASDNTPTALEEVMQWGDIPEDEKISAAAHARTLNGGRLVATFTFAELGELGYLSEVTYRSLSPTGDAYEELDKAFLERLREGAHKEVDCQVCYALLLDPVTTSCGHTFCRKCLVRVLDHAEHCPMCRRQLLIPASLARQPSNKTLSTLLYRLCPDIIEARAEAVRLDELGPPGGLDTPLFIVTLGFPSMPTFLHVFEPRYRLMIRRAMEGNGTFGIMMYNRLAAPQGDLGVTQFMQYGTLLRIVSVQMLPDGRSLIETRGISRFKVLEHGQRDGYTVGRVERVEDVSLTEEERLEAEETTAPISLDADAATQIDHLSTRQLLFIGIEFILKMQRNSAPWLHQRILDAYGGPPDDPASFPYWFASILPIDEEEKYKLLLTTSVRGRLKITASWIRRIESQRWYALTLNLMV</sequence>
<evidence type="ECO:0000256" key="4">
    <source>
        <dbReference type="PROSITE-ProRule" id="PRU00175"/>
    </source>
</evidence>
<dbReference type="Gene3D" id="1.20.58.1480">
    <property type="match status" value="1"/>
</dbReference>
<keyword evidence="8" id="KW-1185">Reference proteome</keyword>
<dbReference type="PANTHER" id="PTHR23327">
    <property type="entry name" value="RING FINGER PROTEIN 127"/>
    <property type="match status" value="1"/>
</dbReference>
<proteinExistence type="predicted"/>
<dbReference type="CDD" id="cd16514">
    <property type="entry name" value="RING-HC_LONFs_rpt2"/>
    <property type="match status" value="1"/>
</dbReference>
<dbReference type="SUPFAM" id="SSF57850">
    <property type="entry name" value="RING/U-box"/>
    <property type="match status" value="2"/>
</dbReference>
<reference evidence="7" key="1">
    <citation type="journal article" date="2020" name="Stud. Mycol.">
        <title>101 Dothideomycetes genomes: a test case for predicting lifestyles and emergence of pathogens.</title>
        <authorList>
            <person name="Haridas S."/>
            <person name="Albert R."/>
            <person name="Binder M."/>
            <person name="Bloem J."/>
            <person name="Labutti K."/>
            <person name="Salamov A."/>
            <person name="Andreopoulos B."/>
            <person name="Baker S."/>
            <person name="Barry K."/>
            <person name="Bills G."/>
            <person name="Bluhm B."/>
            <person name="Cannon C."/>
            <person name="Castanera R."/>
            <person name="Culley D."/>
            <person name="Daum C."/>
            <person name="Ezra D."/>
            <person name="Gonzalez J."/>
            <person name="Henrissat B."/>
            <person name="Kuo A."/>
            <person name="Liang C."/>
            <person name="Lipzen A."/>
            <person name="Lutzoni F."/>
            <person name="Magnuson J."/>
            <person name="Mondo S."/>
            <person name="Nolan M."/>
            <person name="Ohm R."/>
            <person name="Pangilinan J."/>
            <person name="Park H.-J."/>
            <person name="Ramirez L."/>
            <person name="Alfaro M."/>
            <person name="Sun H."/>
            <person name="Tritt A."/>
            <person name="Yoshinaga Y."/>
            <person name="Zwiers L.-H."/>
            <person name="Turgeon B."/>
            <person name="Goodwin S."/>
            <person name="Spatafora J."/>
            <person name="Crous P."/>
            <person name="Grigoriev I."/>
        </authorList>
    </citation>
    <scope>NUCLEOTIDE SEQUENCE</scope>
    <source>
        <strain evidence="7">Tuck. ex Michener</strain>
    </source>
</reference>
<evidence type="ECO:0000313" key="7">
    <source>
        <dbReference type="EMBL" id="KAF2232468.1"/>
    </source>
</evidence>
<feature type="domain" description="Lon N-terminal" evidence="6">
    <location>
        <begin position="280"/>
        <end position="511"/>
    </location>
</feature>
<dbReference type="PROSITE" id="PS50089">
    <property type="entry name" value="ZF_RING_2"/>
    <property type="match status" value="1"/>
</dbReference>
<evidence type="ECO:0000259" key="6">
    <source>
        <dbReference type="PROSITE" id="PS51787"/>
    </source>
</evidence>